<name>A0A2X2BJW2_PROMI</name>
<keyword evidence="1" id="KW-0812">Transmembrane</keyword>
<sequence>MHPDLHVISVALNEEEPRYKTKTFVPQNDKWRQNLKGYLTAIGLCLAITLFSRTFLLALDKANLVYSLFIRRCSYRAIFLVVALLFLLL</sequence>
<feature type="transmembrane region" description="Helical" evidence="1">
    <location>
        <begin position="38"/>
        <end position="59"/>
    </location>
</feature>
<keyword evidence="2" id="KW-0808">Transferase</keyword>
<organism evidence="2 3">
    <name type="scientific">Proteus mirabilis</name>
    <dbReference type="NCBI Taxonomy" id="584"/>
    <lineage>
        <taxon>Bacteria</taxon>
        <taxon>Pseudomonadati</taxon>
        <taxon>Pseudomonadota</taxon>
        <taxon>Gammaproteobacteria</taxon>
        <taxon>Enterobacterales</taxon>
        <taxon>Morganellaceae</taxon>
        <taxon>Proteus</taxon>
    </lineage>
</organism>
<dbReference type="EC" id="2.7.3.-" evidence="2"/>
<keyword evidence="1" id="KW-0472">Membrane</keyword>
<dbReference type="GO" id="GO:0004673">
    <property type="term" value="F:protein histidine kinase activity"/>
    <property type="evidence" value="ECO:0007669"/>
    <property type="project" value="UniProtKB-EC"/>
</dbReference>
<reference evidence="2 3" key="1">
    <citation type="submission" date="2018-06" db="EMBL/GenBank/DDBJ databases">
        <authorList>
            <consortium name="Pathogen Informatics"/>
            <person name="Doyle S."/>
        </authorList>
    </citation>
    <scope>NUCLEOTIDE SEQUENCE [LARGE SCALE GENOMIC DNA]</scope>
    <source>
        <strain evidence="2 3">NCTC10975</strain>
    </source>
</reference>
<proteinExistence type="predicted"/>
<evidence type="ECO:0000313" key="2">
    <source>
        <dbReference type="EMBL" id="SPY96227.1"/>
    </source>
</evidence>
<dbReference type="EMBL" id="UAUE01000013">
    <property type="protein sequence ID" value="SPY96227.1"/>
    <property type="molecule type" value="Genomic_DNA"/>
</dbReference>
<dbReference type="EC" id="2.7.13.3" evidence="2"/>
<evidence type="ECO:0000256" key="1">
    <source>
        <dbReference type="SAM" id="Phobius"/>
    </source>
</evidence>
<gene>
    <name evidence="2" type="primary">kdpD_1</name>
    <name evidence="2" type="ORF">NCTC10975_01938</name>
</gene>
<protein>
    <submittedName>
        <fullName evidence="2">Sensor protein KdpD</fullName>
        <ecNumber evidence="2">2.7.13.3</ecNumber>
        <ecNumber evidence="2">2.7.3.-</ecNumber>
    </submittedName>
</protein>
<evidence type="ECO:0000313" key="3">
    <source>
        <dbReference type="Proteomes" id="UP000251485"/>
    </source>
</evidence>
<accession>A0A2X2BJW2</accession>
<keyword evidence="1" id="KW-1133">Transmembrane helix</keyword>
<dbReference type="AlphaFoldDB" id="A0A2X2BJW2"/>
<feature type="transmembrane region" description="Helical" evidence="1">
    <location>
        <begin position="65"/>
        <end position="88"/>
    </location>
</feature>
<dbReference type="Proteomes" id="UP000251485">
    <property type="component" value="Unassembled WGS sequence"/>
</dbReference>